<dbReference type="EMBL" id="JACCFH010000001">
    <property type="protein sequence ID" value="NYG32012.1"/>
    <property type="molecule type" value="Genomic_DNA"/>
</dbReference>
<name>A0A7Y9QZA3_9BURK</name>
<dbReference type="AlphaFoldDB" id="A0A7Y9QZA3"/>
<feature type="transmembrane region" description="Helical" evidence="6">
    <location>
        <begin position="132"/>
        <end position="155"/>
    </location>
</feature>
<feature type="transmembrane region" description="Helical" evidence="6">
    <location>
        <begin position="20"/>
        <end position="43"/>
    </location>
</feature>
<evidence type="ECO:0000256" key="5">
    <source>
        <dbReference type="SAM" id="MobiDB-lite"/>
    </source>
</evidence>
<dbReference type="Proteomes" id="UP000518288">
    <property type="component" value="Unassembled WGS sequence"/>
</dbReference>
<evidence type="ECO:0000313" key="8">
    <source>
        <dbReference type="Proteomes" id="UP000518288"/>
    </source>
</evidence>
<evidence type="ECO:0000256" key="6">
    <source>
        <dbReference type="SAM" id="Phobius"/>
    </source>
</evidence>
<dbReference type="InterPro" id="IPR059112">
    <property type="entry name" value="CysZ/EI24"/>
</dbReference>
<evidence type="ECO:0000256" key="3">
    <source>
        <dbReference type="ARBA" id="ARBA00022989"/>
    </source>
</evidence>
<comment type="caution">
    <text evidence="7">The sequence shown here is derived from an EMBL/GenBank/DDBJ whole genome shotgun (WGS) entry which is preliminary data.</text>
</comment>
<accession>A0A7Y9QZA3</accession>
<keyword evidence="2 6" id="KW-0812">Transmembrane</keyword>
<feature type="transmembrane region" description="Helical" evidence="6">
    <location>
        <begin position="78"/>
        <end position="111"/>
    </location>
</feature>
<keyword evidence="3 6" id="KW-1133">Transmembrane helix</keyword>
<evidence type="ECO:0000256" key="1">
    <source>
        <dbReference type="ARBA" id="ARBA00004141"/>
    </source>
</evidence>
<protein>
    <submittedName>
        <fullName evidence="7">Putative membrane protein</fullName>
    </submittedName>
</protein>
<feature type="region of interest" description="Disordered" evidence="5">
    <location>
        <begin position="281"/>
        <end position="302"/>
    </location>
</feature>
<proteinExistence type="predicted"/>
<dbReference type="Pfam" id="PF07264">
    <property type="entry name" value="EI24"/>
    <property type="match status" value="1"/>
</dbReference>
<evidence type="ECO:0000256" key="4">
    <source>
        <dbReference type="ARBA" id="ARBA00023136"/>
    </source>
</evidence>
<comment type="subcellular location">
    <subcellularLocation>
        <location evidence="1">Membrane</location>
        <topology evidence="1">Multi-pass membrane protein</topology>
    </subcellularLocation>
</comment>
<organism evidence="7 8">
    <name type="scientific">Sphaerotilus montanus</name>
    <dbReference type="NCBI Taxonomy" id="522889"/>
    <lineage>
        <taxon>Bacteria</taxon>
        <taxon>Pseudomonadati</taxon>
        <taxon>Pseudomonadota</taxon>
        <taxon>Betaproteobacteria</taxon>
        <taxon>Burkholderiales</taxon>
        <taxon>Sphaerotilaceae</taxon>
        <taxon>Sphaerotilus</taxon>
    </lineage>
</organism>
<reference evidence="7 8" key="1">
    <citation type="submission" date="2020-07" db="EMBL/GenBank/DDBJ databases">
        <title>Genomic Encyclopedia of Archaeal and Bacterial Type Strains, Phase II (KMG-II): from individual species to whole genera.</title>
        <authorList>
            <person name="Goeker M."/>
        </authorList>
    </citation>
    <scope>NUCLEOTIDE SEQUENCE [LARGE SCALE GENOMIC DNA]</scope>
    <source>
        <strain evidence="7 8">DSM 21226</strain>
    </source>
</reference>
<keyword evidence="8" id="KW-1185">Reference proteome</keyword>
<evidence type="ECO:0000313" key="7">
    <source>
        <dbReference type="EMBL" id="NYG32012.1"/>
    </source>
</evidence>
<dbReference type="RefSeq" id="WP_246332472.1">
    <property type="nucleotide sequence ID" value="NZ_CAXYYM010000020.1"/>
</dbReference>
<feature type="transmembrane region" description="Helical" evidence="6">
    <location>
        <begin position="161"/>
        <end position="180"/>
    </location>
</feature>
<feature type="transmembrane region" description="Helical" evidence="6">
    <location>
        <begin position="200"/>
        <end position="224"/>
    </location>
</feature>
<evidence type="ECO:0000256" key="2">
    <source>
        <dbReference type="ARBA" id="ARBA00022692"/>
    </source>
</evidence>
<keyword evidence="4 6" id="KW-0472">Membrane</keyword>
<gene>
    <name evidence="7" type="ORF">BDD16_000998</name>
</gene>
<sequence length="302" mass="33151">MSKVLDAFWRALGYCLLPRVIFLSLLPVLLLGGLAFGLAWFFWDPAVEGVRQFMLDTPLLAPVTAWIDQFTGGVFRSVIGPLVVVVLAVPVMIVASLLLVSAFMGSTVVTLVARRRFETLERRHGGRWWQALWWSLGSTLLALVVMVVSLPLWVIPPLALLVPPLIWGWLTYRVMVYDALSDHATHEERLAIMRRHRTPLLVIGVVSGYLGAAPSLIWAMGALALPMMPLLIPVFVWLYTLVFVLAALWFTHYSLAALDALRREQAVEVLPPVVQPAPAAPALPGSPTTGSGPDSFPPIALP</sequence>
<feature type="transmembrane region" description="Helical" evidence="6">
    <location>
        <begin position="230"/>
        <end position="253"/>
    </location>
</feature>